<dbReference type="PANTHER" id="PTHR33202:SF19">
    <property type="entry name" value="FERRIC UPTAKE REGULATION PROTEIN"/>
    <property type="match status" value="1"/>
</dbReference>
<keyword evidence="6" id="KW-0678">Repressor</keyword>
<dbReference type="SUPFAM" id="SSF46785">
    <property type="entry name" value="Winged helix' DNA-binding domain"/>
    <property type="match status" value="1"/>
</dbReference>
<comment type="similarity">
    <text evidence="2">Belongs to the Fur family.</text>
</comment>
<organism evidence="15">
    <name type="scientific">Planktothricoides raciborskii GIHE-MW2</name>
    <dbReference type="NCBI Taxonomy" id="2792601"/>
    <lineage>
        <taxon>Bacteria</taxon>
        <taxon>Bacillati</taxon>
        <taxon>Cyanobacteriota</taxon>
        <taxon>Cyanophyceae</taxon>
        <taxon>Oscillatoriophycideae</taxon>
        <taxon>Oscillatoriales</taxon>
        <taxon>Oscillatoriaceae</taxon>
        <taxon>Planktothricoides</taxon>
    </lineage>
</organism>
<feature type="binding site" evidence="14">
    <location>
        <position position="95"/>
    </location>
    <ligand>
        <name>Fe cation</name>
        <dbReference type="ChEBI" id="CHEBI:24875"/>
    </ligand>
</feature>
<comment type="subunit">
    <text evidence="3">Homodimer.</text>
</comment>
<evidence type="ECO:0000256" key="2">
    <source>
        <dbReference type="ARBA" id="ARBA00007957"/>
    </source>
</evidence>
<evidence type="ECO:0000256" key="1">
    <source>
        <dbReference type="ARBA" id="ARBA00004496"/>
    </source>
</evidence>
<dbReference type="InterPro" id="IPR043135">
    <property type="entry name" value="Fur_C"/>
</dbReference>
<name>A0AAU8J789_9CYAN</name>
<evidence type="ECO:0000256" key="8">
    <source>
        <dbReference type="ARBA" id="ARBA00022833"/>
    </source>
</evidence>
<comment type="cofactor">
    <cofactor evidence="14">
        <name>Mn(2+)</name>
        <dbReference type="ChEBI" id="CHEBI:29035"/>
    </cofactor>
    <cofactor evidence="14">
        <name>Fe(2+)</name>
        <dbReference type="ChEBI" id="CHEBI:29033"/>
    </cofactor>
    <text evidence="14">Binds 1 Mn(2+) or Fe(2+) ion per subunit.</text>
</comment>
<evidence type="ECO:0000256" key="9">
    <source>
        <dbReference type="ARBA" id="ARBA00023004"/>
    </source>
</evidence>
<dbReference type="CDD" id="cd07153">
    <property type="entry name" value="Fur_like"/>
    <property type="match status" value="1"/>
</dbReference>
<keyword evidence="5" id="KW-0963">Cytoplasm</keyword>
<gene>
    <name evidence="15" type="ORF">ABWT76_003303</name>
</gene>
<keyword evidence="10" id="KW-0805">Transcription regulation</keyword>
<evidence type="ECO:0000256" key="3">
    <source>
        <dbReference type="ARBA" id="ARBA00011738"/>
    </source>
</evidence>
<evidence type="ECO:0000313" key="15">
    <source>
        <dbReference type="EMBL" id="XCM34682.1"/>
    </source>
</evidence>
<keyword evidence="7 13" id="KW-0479">Metal-binding</keyword>
<dbReference type="RefSeq" id="WP_054469211.1">
    <property type="nucleotide sequence ID" value="NZ_CP159837.1"/>
</dbReference>
<feature type="binding site" evidence="13">
    <location>
        <position position="104"/>
    </location>
    <ligand>
        <name>Zn(2+)</name>
        <dbReference type="ChEBI" id="CHEBI:29105"/>
    </ligand>
</feature>
<dbReference type="FunFam" id="3.30.1490.190:FF:000008">
    <property type="entry name" value="Ferric uptake regulator, Fur family"/>
    <property type="match status" value="1"/>
</dbReference>
<dbReference type="GO" id="GO:0045892">
    <property type="term" value="P:negative regulation of DNA-templated transcription"/>
    <property type="evidence" value="ECO:0007669"/>
    <property type="project" value="TreeGrafter"/>
</dbReference>
<dbReference type="PANTHER" id="PTHR33202">
    <property type="entry name" value="ZINC UPTAKE REGULATION PROTEIN"/>
    <property type="match status" value="1"/>
</dbReference>
<dbReference type="AlphaFoldDB" id="A0AAU8J789"/>
<evidence type="ECO:0000256" key="14">
    <source>
        <dbReference type="PIRSR" id="PIRSR602481-2"/>
    </source>
</evidence>
<reference evidence="15" key="1">
    <citation type="submission" date="2024-07" db="EMBL/GenBank/DDBJ databases">
        <authorList>
            <person name="Kim Y.J."/>
            <person name="Jeong J.Y."/>
        </authorList>
    </citation>
    <scope>NUCLEOTIDE SEQUENCE</scope>
    <source>
        <strain evidence="15">GIHE-MW2</strain>
    </source>
</reference>
<evidence type="ECO:0000256" key="6">
    <source>
        <dbReference type="ARBA" id="ARBA00022491"/>
    </source>
</evidence>
<evidence type="ECO:0000256" key="4">
    <source>
        <dbReference type="ARBA" id="ARBA00020910"/>
    </source>
</evidence>
<dbReference type="GO" id="GO:0003700">
    <property type="term" value="F:DNA-binding transcription factor activity"/>
    <property type="evidence" value="ECO:0007669"/>
    <property type="project" value="InterPro"/>
</dbReference>
<dbReference type="EMBL" id="CP159837">
    <property type="protein sequence ID" value="XCM34682.1"/>
    <property type="molecule type" value="Genomic_DNA"/>
</dbReference>
<evidence type="ECO:0000256" key="10">
    <source>
        <dbReference type="ARBA" id="ARBA00023015"/>
    </source>
</evidence>
<sequence>MAFYTNDSLKAELKQQGFRLTPQRQTILNIFQTLPQGKHLSAEELQKLLELKQEKISLATIYRTLKLMARMGILRELELAEGHKHYEINPPAPQHHHHLVCVQCYKTVEFTNEAVLKICRKQAQASKYEMLDCQMTLHVICPEALAQGWPSTLPSDWVCPLSGWREND</sequence>
<proteinExistence type="inferred from homology"/>
<dbReference type="GO" id="GO:0005737">
    <property type="term" value="C:cytoplasm"/>
    <property type="evidence" value="ECO:0007669"/>
    <property type="project" value="UniProtKB-SubCell"/>
</dbReference>
<dbReference type="Gene3D" id="1.10.10.10">
    <property type="entry name" value="Winged helix-like DNA-binding domain superfamily/Winged helix DNA-binding domain"/>
    <property type="match status" value="1"/>
</dbReference>
<keyword evidence="12" id="KW-0804">Transcription</keyword>
<feature type="binding site" evidence="13">
    <location>
        <position position="141"/>
    </location>
    <ligand>
        <name>Zn(2+)</name>
        <dbReference type="ChEBI" id="CHEBI:29105"/>
    </ligand>
</feature>
<evidence type="ECO:0000256" key="11">
    <source>
        <dbReference type="ARBA" id="ARBA00023125"/>
    </source>
</evidence>
<evidence type="ECO:0000256" key="5">
    <source>
        <dbReference type="ARBA" id="ARBA00022490"/>
    </source>
</evidence>
<dbReference type="InterPro" id="IPR036388">
    <property type="entry name" value="WH-like_DNA-bd_sf"/>
</dbReference>
<dbReference type="Pfam" id="PF01475">
    <property type="entry name" value="FUR"/>
    <property type="match status" value="1"/>
</dbReference>
<dbReference type="InterPro" id="IPR036390">
    <property type="entry name" value="WH_DNA-bd_sf"/>
</dbReference>
<dbReference type="Gene3D" id="3.30.1490.190">
    <property type="match status" value="1"/>
</dbReference>
<evidence type="ECO:0000256" key="7">
    <source>
        <dbReference type="ARBA" id="ARBA00022723"/>
    </source>
</evidence>
<protein>
    <recommendedName>
        <fullName evidence="4">Ferric uptake regulation protein</fullName>
    </recommendedName>
</protein>
<dbReference type="GO" id="GO:1900376">
    <property type="term" value="P:regulation of secondary metabolite biosynthetic process"/>
    <property type="evidence" value="ECO:0007669"/>
    <property type="project" value="TreeGrafter"/>
</dbReference>
<accession>A0AAU8J789</accession>
<keyword evidence="8 13" id="KW-0862">Zinc</keyword>
<dbReference type="GO" id="GO:0008270">
    <property type="term" value="F:zinc ion binding"/>
    <property type="evidence" value="ECO:0007669"/>
    <property type="project" value="TreeGrafter"/>
</dbReference>
<dbReference type="GO" id="GO:0000976">
    <property type="term" value="F:transcription cis-regulatory region binding"/>
    <property type="evidence" value="ECO:0007669"/>
    <property type="project" value="TreeGrafter"/>
</dbReference>
<evidence type="ECO:0000256" key="13">
    <source>
        <dbReference type="PIRSR" id="PIRSR602481-1"/>
    </source>
</evidence>
<keyword evidence="11" id="KW-0238">DNA-binding</keyword>
<comment type="subcellular location">
    <subcellularLocation>
        <location evidence="1">Cytoplasm</location>
    </subcellularLocation>
</comment>
<comment type="cofactor">
    <cofactor evidence="13">
        <name>Zn(2+)</name>
        <dbReference type="ChEBI" id="CHEBI:29105"/>
    </cofactor>
    <text evidence="13">Binds 1 zinc ion per subunit.</text>
</comment>
<evidence type="ECO:0000256" key="12">
    <source>
        <dbReference type="ARBA" id="ARBA00023163"/>
    </source>
</evidence>
<keyword evidence="9 14" id="KW-0408">Iron</keyword>
<feature type="binding site" evidence="13">
    <location>
        <position position="101"/>
    </location>
    <ligand>
        <name>Zn(2+)</name>
        <dbReference type="ChEBI" id="CHEBI:29105"/>
    </ligand>
</feature>
<dbReference type="InterPro" id="IPR002481">
    <property type="entry name" value="FUR"/>
</dbReference>